<dbReference type="GeneID" id="8861422"/>
<dbReference type="SMART" id="SM00173">
    <property type="entry name" value="RAS"/>
    <property type="match status" value="1"/>
</dbReference>
<proteinExistence type="predicted"/>
<keyword evidence="1" id="KW-0547">Nucleotide-binding</keyword>
<dbReference type="AlphaFoldDB" id="D2V7D2"/>
<dbReference type="eggNOG" id="KOG0393">
    <property type="taxonomic scope" value="Eukaryota"/>
</dbReference>
<dbReference type="NCBIfam" id="TIGR00231">
    <property type="entry name" value="small_GTP"/>
    <property type="match status" value="1"/>
</dbReference>
<sequence length="204" mass="22813">MSNSVGGEATTLKIVVVGDGNVGKTCLLIVYSGKEFLNDYVPTVFDNYSCSVLVDNRKVNLTLWDTAGQEDYDRLRPLSYPDTNVFLLCFSLVEHSSFVNAKVKWHTEISKHCPSAHVILVGTKLDLRNDVNYVKKMEAREEKIVTYKEGQELADFLDAAGYVECSSKTKIGLKKVFDDAIRVSLYGRMTPKKNNKKGGLCMLL</sequence>
<name>D2V7D2_NAEGR</name>
<dbReference type="SMART" id="SM00174">
    <property type="entry name" value="RHO"/>
    <property type="match status" value="1"/>
</dbReference>
<dbReference type="FunFam" id="3.40.50.300:FF:000118">
    <property type="entry name" value="Rho-related GTP-binding protein RhoG"/>
    <property type="match status" value="1"/>
</dbReference>
<dbReference type="VEuPathDB" id="AmoebaDB:NAEGRDRAFT_64754"/>
<dbReference type="PROSITE" id="PS51419">
    <property type="entry name" value="RAB"/>
    <property type="match status" value="1"/>
</dbReference>
<evidence type="ECO:0000256" key="2">
    <source>
        <dbReference type="ARBA" id="ARBA00023134"/>
    </source>
</evidence>
<dbReference type="Pfam" id="PF00071">
    <property type="entry name" value="Ras"/>
    <property type="match status" value="1"/>
</dbReference>
<dbReference type="EMBL" id="GG738855">
    <property type="protein sequence ID" value="EFC47355.1"/>
    <property type="molecule type" value="Genomic_DNA"/>
</dbReference>
<dbReference type="OMA" id="ECSAKDK"/>
<dbReference type="GO" id="GO:0007264">
    <property type="term" value="P:small GTPase-mediated signal transduction"/>
    <property type="evidence" value="ECO:0007669"/>
    <property type="project" value="InterPro"/>
</dbReference>
<dbReference type="InterPro" id="IPR003578">
    <property type="entry name" value="Small_GTPase_Rho"/>
</dbReference>
<dbReference type="InterPro" id="IPR027417">
    <property type="entry name" value="P-loop_NTPase"/>
</dbReference>
<evidence type="ECO:0000256" key="1">
    <source>
        <dbReference type="ARBA" id="ARBA00022741"/>
    </source>
</evidence>
<evidence type="ECO:0000313" key="4">
    <source>
        <dbReference type="Proteomes" id="UP000006671"/>
    </source>
</evidence>
<dbReference type="PANTHER" id="PTHR24072">
    <property type="entry name" value="RHO FAMILY GTPASE"/>
    <property type="match status" value="1"/>
</dbReference>
<protein>
    <submittedName>
        <fullName evidence="3">Rho family small GTPase</fullName>
    </submittedName>
</protein>
<keyword evidence="4" id="KW-1185">Reference proteome</keyword>
<dbReference type="Gene3D" id="3.40.50.300">
    <property type="entry name" value="P-loop containing nucleotide triphosphate hydrolases"/>
    <property type="match status" value="1"/>
</dbReference>
<dbReference type="PROSITE" id="PS51420">
    <property type="entry name" value="RHO"/>
    <property type="match status" value="1"/>
</dbReference>
<dbReference type="InterPro" id="IPR001806">
    <property type="entry name" value="Small_GTPase"/>
</dbReference>
<dbReference type="PRINTS" id="PR00449">
    <property type="entry name" value="RASTRNSFRMNG"/>
</dbReference>
<dbReference type="InParanoid" id="D2V7D2"/>
<dbReference type="KEGG" id="ngr:NAEGRDRAFT_64754"/>
<dbReference type="InterPro" id="IPR005225">
    <property type="entry name" value="Small_GTP-bd"/>
</dbReference>
<dbReference type="OrthoDB" id="8830751at2759"/>
<dbReference type="GO" id="GO:0005525">
    <property type="term" value="F:GTP binding"/>
    <property type="evidence" value="ECO:0007669"/>
    <property type="project" value="UniProtKB-KW"/>
</dbReference>
<dbReference type="STRING" id="5762.D2V7D2"/>
<reference evidence="3 4" key="1">
    <citation type="journal article" date="2010" name="Cell">
        <title>The genome of Naegleria gruberi illuminates early eukaryotic versatility.</title>
        <authorList>
            <person name="Fritz-Laylin L.K."/>
            <person name="Prochnik S.E."/>
            <person name="Ginger M.L."/>
            <person name="Dacks J.B."/>
            <person name="Carpenter M.L."/>
            <person name="Field M.C."/>
            <person name="Kuo A."/>
            <person name="Paredez A."/>
            <person name="Chapman J."/>
            <person name="Pham J."/>
            <person name="Shu S."/>
            <person name="Neupane R."/>
            <person name="Cipriano M."/>
            <person name="Mancuso J."/>
            <person name="Tu H."/>
            <person name="Salamov A."/>
            <person name="Lindquist E."/>
            <person name="Shapiro H."/>
            <person name="Lucas S."/>
            <person name="Grigoriev I.V."/>
            <person name="Cande W.Z."/>
            <person name="Fulton C."/>
            <person name="Rokhsar D.S."/>
            <person name="Dawson S.C."/>
        </authorList>
    </citation>
    <scope>NUCLEOTIDE SEQUENCE [LARGE SCALE GENOMIC DNA]</scope>
    <source>
        <strain evidence="3 4">NEG-M</strain>
    </source>
</reference>
<evidence type="ECO:0000313" key="3">
    <source>
        <dbReference type="EMBL" id="EFC47355.1"/>
    </source>
</evidence>
<keyword evidence="2" id="KW-0342">GTP-binding</keyword>
<dbReference type="CDD" id="cd00157">
    <property type="entry name" value="Rho"/>
    <property type="match status" value="1"/>
</dbReference>
<dbReference type="SMART" id="SM00175">
    <property type="entry name" value="RAB"/>
    <property type="match status" value="1"/>
</dbReference>
<gene>
    <name evidence="3" type="ORF">NAEGRDRAFT_64754</name>
</gene>
<dbReference type="SUPFAM" id="SSF52540">
    <property type="entry name" value="P-loop containing nucleoside triphosphate hydrolases"/>
    <property type="match status" value="1"/>
</dbReference>
<dbReference type="Proteomes" id="UP000006671">
    <property type="component" value="Unassembled WGS sequence"/>
</dbReference>
<organism evidence="4">
    <name type="scientific">Naegleria gruberi</name>
    <name type="common">Amoeba</name>
    <dbReference type="NCBI Taxonomy" id="5762"/>
    <lineage>
        <taxon>Eukaryota</taxon>
        <taxon>Discoba</taxon>
        <taxon>Heterolobosea</taxon>
        <taxon>Tetramitia</taxon>
        <taxon>Eutetramitia</taxon>
        <taxon>Vahlkampfiidae</taxon>
        <taxon>Naegleria</taxon>
    </lineage>
</organism>
<dbReference type="GO" id="GO:0003924">
    <property type="term" value="F:GTPase activity"/>
    <property type="evidence" value="ECO:0007669"/>
    <property type="project" value="InterPro"/>
</dbReference>
<accession>D2V7D2</accession>
<dbReference type="RefSeq" id="XP_002680099.1">
    <property type="nucleotide sequence ID" value="XM_002680053.1"/>
</dbReference>
<dbReference type="PROSITE" id="PS51421">
    <property type="entry name" value="RAS"/>
    <property type="match status" value="1"/>
</dbReference>